<dbReference type="RefSeq" id="WP_146785109.1">
    <property type="nucleotide sequence ID" value="NZ_BAABIO010000001.1"/>
</dbReference>
<dbReference type="Proteomes" id="UP000321204">
    <property type="component" value="Chromosome"/>
</dbReference>
<accession>A0A5B8UGH8</accession>
<keyword evidence="1" id="KW-0732">Signal</keyword>
<keyword evidence="3" id="KW-1185">Reference proteome</keyword>
<sequence>MKKIAFALTAFLFVFTACQKEPDFIDTGNSSGNGGGTITSGLLVRSVEVNGADSTAIAYAYNTAGRLTQLDVSSTAASPFTYKLLRNTNGIITQTVARSPDLAAIGVDSLVTNVFYNSSAARYTYTRYDLNVGGVAYSDSTAFTYDASGNLASAISYQKVMLLPYAPSSRTDYTYGNGNVATEKTFDYDVTTSAWSLIATSAYTYDAKTNPLKLGTEAMIIGLTTFFGPNNTTGLTYTDATDPTNNYTQASTYTYNSASKPSSGTIVENPGAVNYSLRYYYN</sequence>
<evidence type="ECO:0000313" key="2">
    <source>
        <dbReference type="EMBL" id="QEC55771.1"/>
    </source>
</evidence>
<dbReference type="KEGG" id="fgg:FSB75_07655"/>
<name>A0A5B8UGH8_9BACT</name>
<evidence type="ECO:0008006" key="4">
    <source>
        <dbReference type="Google" id="ProtNLM"/>
    </source>
</evidence>
<organism evidence="2 3">
    <name type="scientific">Flavisolibacter ginsenosidimutans</name>
    <dbReference type="NCBI Taxonomy" id="661481"/>
    <lineage>
        <taxon>Bacteria</taxon>
        <taxon>Pseudomonadati</taxon>
        <taxon>Bacteroidota</taxon>
        <taxon>Chitinophagia</taxon>
        <taxon>Chitinophagales</taxon>
        <taxon>Chitinophagaceae</taxon>
        <taxon>Flavisolibacter</taxon>
    </lineage>
</organism>
<proteinExistence type="predicted"/>
<reference evidence="2 3" key="1">
    <citation type="journal article" date="2015" name="Int. J. Syst. Evol. Microbiol.">
        <title>Flavisolibacter ginsenosidimutans sp. nov., with ginsenoside-converting activity isolated from soil used for cultivating ginseng.</title>
        <authorList>
            <person name="Zhao Y."/>
            <person name="Liu Q."/>
            <person name="Kang M.S."/>
            <person name="Jin F."/>
            <person name="Yu H."/>
            <person name="Im W.T."/>
        </authorList>
    </citation>
    <scope>NUCLEOTIDE SEQUENCE [LARGE SCALE GENOMIC DNA]</scope>
    <source>
        <strain evidence="2 3">Gsoil 636</strain>
    </source>
</reference>
<dbReference type="EMBL" id="CP042433">
    <property type="protein sequence ID" value="QEC55771.1"/>
    <property type="molecule type" value="Genomic_DNA"/>
</dbReference>
<feature type="signal peptide" evidence="1">
    <location>
        <begin position="1"/>
        <end position="19"/>
    </location>
</feature>
<feature type="chain" id="PRO_5022755384" description="DUF4595 domain-containing protein" evidence="1">
    <location>
        <begin position="20"/>
        <end position="282"/>
    </location>
</feature>
<dbReference type="Gene3D" id="2.180.10.10">
    <property type="entry name" value="RHS repeat-associated core"/>
    <property type="match status" value="1"/>
</dbReference>
<dbReference type="PROSITE" id="PS51257">
    <property type="entry name" value="PROKAR_LIPOPROTEIN"/>
    <property type="match status" value="1"/>
</dbReference>
<dbReference type="AlphaFoldDB" id="A0A5B8UGH8"/>
<evidence type="ECO:0000313" key="3">
    <source>
        <dbReference type="Proteomes" id="UP000321204"/>
    </source>
</evidence>
<gene>
    <name evidence="2" type="ORF">FSB75_07655</name>
</gene>
<protein>
    <recommendedName>
        <fullName evidence="4">DUF4595 domain-containing protein</fullName>
    </recommendedName>
</protein>
<dbReference type="OrthoDB" id="1376969at2"/>
<evidence type="ECO:0000256" key="1">
    <source>
        <dbReference type="SAM" id="SignalP"/>
    </source>
</evidence>